<evidence type="ECO:0000313" key="1">
    <source>
        <dbReference type="EMBL" id="OPB42667.1"/>
    </source>
</evidence>
<accession>A0A1T3CNL2</accession>
<keyword evidence="2" id="KW-1185">Reference proteome</keyword>
<dbReference type="Proteomes" id="UP000191004">
    <property type="component" value="Unassembled WGS sequence"/>
</dbReference>
<dbReference type="OrthoDB" id="3508416at2759"/>
<gene>
    <name evidence="1" type="ORF">A0O28_0037870</name>
</gene>
<reference evidence="1 2" key="1">
    <citation type="submission" date="2016-04" db="EMBL/GenBank/DDBJ databases">
        <title>Multiple horizontal gene transfer events from other fungi enriched the ability of the initially mycotrophic fungus Trichoderma (Ascomycota) to feed on dead plant biomass.</title>
        <authorList>
            <person name="Atanasova L."/>
            <person name="Chenthamara K."/>
            <person name="Zhang J."/>
            <person name="Grujic M."/>
            <person name="Henrissat B."/>
            <person name="Kuo A."/>
            <person name="Aertz A."/>
            <person name="Salamov A."/>
            <person name="Lipzen A."/>
            <person name="Labutti K."/>
            <person name="Barry K."/>
            <person name="Miao Y."/>
            <person name="Rahimi M.J."/>
            <person name="Shen Q."/>
            <person name="Grigoriev I.V."/>
            <person name="Kubicek C.P."/>
            <person name="Druzhinina I.S."/>
        </authorList>
    </citation>
    <scope>NUCLEOTIDE SEQUENCE [LARGE SCALE GENOMIC DNA]</scope>
    <source>
        <strain evidence="1 2">NJAU 4742</strain>
    </source>
</reference>
<name>A0A1T3CNL2_9HYPO</name>
<organism evidence="1 2">
    <name type="scientific">Trichoderma guizhouense</name>
    <dbReference type="NCBI Taxonomy" id="1491466"/>
    <lineage>
        <taxon>Eukaryota</taxon>
        <taxon>Fungi</taxon>
        <taxon>Dikarya</taxon>
        <taxon>Ascomycota</taxon>
        <taxon>Pezizomycotina</taxon>
        <taxon>Sordariomycetes</taxon>
        <taxon>Hypocreomycetidae</taxon>
        <taxon>Hypocreales</taxon>
        <taxon>Hypocreaceae</taxon>
        <taxon>Trichoderma</taxon>
    </lineage>
</organism>
<evidence type="ECO:0000313" key="2">
    <source>
        <dbReference type="Proteomes" id="UP000191004"/>
    </source>
</evidence>
<protein>
    <submittedName>
        <fullName evidence="1">Uncharacterized protein</fullName>
    </submittedName>
</protein>
<dbReference type="EMBL" id="LVVK01000013">
    <property type="protein sequence ID" value="OPB42667.1"/>
    <property type="molecule type" value="Genomic_DNA"/>
</dbReference>
<comment type="caution">
    <text evidence="1">The sequence shown here is derived from an EMBL/GenBank/DDBJ whole genome shotgun (WGS) entry which is preliminary data.</text>
</comment>
<dbReference type="InterPro" id="IPR035979">
    <property type="entry name" value="RBD_domain_sf"/>
</dbReference>
<proteinExistence type="predicted"/>
<dbReference type="GO" id="GO:0003676">
    <property type="term" value="F:nucleic acid binding"/>
    <property type="evidence" value="ECO:0007669"/>
    <property type="project" value="InterPro"/>
</dbReference>
<dbReference type="AlphaFoldDB" id="A0A1T3CNL2"/>
<sequence>MGSAAYHDFNPDGCGVDNVPRFSLSHSPESLKTATTPGTPDDLQSEFGDAIAAAQNSSASAARATSALRVFTHRPNDSMSSISEFATAGSGPKPMLGADIPRFCSNLGISNRAAAQIWAPPSVPLDHGAAAAVERQNAAHFRWGSLDAHRGLVAGHGHENPLSRLPPFLASQHQLPTIVDSPISVTRQYGPEAVASARSYSSETVASARSYSSETVASERPFPRQPFTQPNVLRQYHHDNQGLPVRRYIPPSSKSNSSFDLSEIQSALLSSTAASEIDDTQPLGIDILRLSPPRTDPIRQPIPPPSTVQVPPNININAHEQPHGFLPMQAVMQQTPPGVFTHEACGDGFGSSKFSTRYHGMHTETNASAEHLAPEQNCALWLTNLPPGVSTHELLTAIRNVGRVWCSYVNYPDYVTHQTAAAKVVFFTPEAAQSLLSVSWTRGLYIQGYRVKVSHNRIKYGSHAITGKMSRCLIITGHADFVNEASLSKFFKDRFIYQVDEVVELIKAGGRAVVEFKFGSYRCQSQMGKMSLEKDRPAGFEKVEFGDDPCEVGDTMSSYGIAAERIQGRGL</sequence>
<dbReference type="SUPFAM" id="SSF54928">
    <property type="entry name" value="RNA-binding domain, RBD"/>
    <property type="match status" value="1"/>
</dbReference>